<protein>
    <recommendedName>
        <fullName evidence="4">threonine ammonia-lyase</fullName>
        <ecNumber evidence="4">4.3.1.19</ecNumber>
    </recommendedName>
    <alternativeName>
        <fullName evidence="8">Threonine deaminase</fullName>
    </alternativeName>
</protein>
<accession>A0A4P6JR04</accession>
<dbReference type="GO" id="GO:0003941">
    <property type="term" value="F:L-serine ammonia-lyase activity"/>
    <property type="evidence" value="ECO:0007669"/>
    <property type="project" value="TreeGrafter"/>
</dbReference>
<evidence type="ECO:0000313" key="10">
    <source>
        <dbReference type="EMBL" id="QBD77602.1"/>
    </source>
</evidence>
<gene>
    <name evidence="10" type="ORF">EPA93_17025</name>
</gene>
<dbReference type="PANTHER" id="PTHR48078:SF6">
    <property type="entry name" value="L-THREONINE DEHYDRATASE CATABOLIC TDCB"/>
    <property type="match status" value="1"/>
</dbReference>
<name>A0A4P6JR04_KTERU</name>
<dbReference type="SUPFAM" id="SSF53686">
    <property type="entry name" value="Tryptophan synthase beta subunit-like PLP-dependent enzymes"/>
    <property type="match status" value="1"/>
</dbReference>
<dbReference type="InterPro" id="IPR001926">
    <property type="entry name" value="TrpB-like_PALP"/>
</dbReference>
<evidence type="ECO:0000256" key="3">
    <source>
        <dbReference type="ARBA" id="ARBA00010869"/>
    </source>
</evidence>
<evidence type="ECO:0000256" key="6">
    <source>
        <dbReference type="ARBA" id="ARBA00023239"/>
    </source>
</evidence>
<evidence type="ECO:0000259" key="9">
    <source>
        <dbReference type="Pfam" id="PF00291"/>
    </source>
</evidence>
<sequence>MNVAEEVLQAEQRIRPHIRETPLEYSPQLSIMTGGKVYLKLENWQHSGSFKVRGALSKLLTLSPEQRAQGVVAASSGNHGIAAAFGLQVLGSKGIIFVPEDASSAKVEAIRRYGAEVRFFGKDCLLAEEYARDYAQRHNMLYISPYNDSQVIGGQGTIAVELARQIEHADRVYVALGGGGLISGIAGYLKQVWPEVAVVGCSPANSPLMIEAVQAGQIVDRESLPTLSDGTAGGIEAGAITFPLCQQLVDDYAQVSEEAIREAMRLIIADHHMLIEGAAGVAVAALLQEKEQLAGQTAIVVLCGANISLETLRTVI</sequence>
<comment type="similarity">
    <text evidence="3">Belongs to the serine/threonine dehydratase family.</text>
</comment>
<evidence type="ECO:0000256" key="8">
    <source>
        <dbReference type="ARBA" id="ARBA00031427"/>
    </source>
</evidence>
<dbReference type="RefSeq" id="WP_129888657.1">
    <property type="nucleotide sequence ID" value="NZ_CP035758.1"/>
</dbReference>
<dbReference type="NCBIfam" id="NF005292">
    <property type="entry name" value="PRK06815.1"/>
    <property type="match status" value="1"/>
</dbReference>
<dbReference type="InterPro" id="IPR036052">
    <property type="entry name" value="TrpB-like_PALP_sf"/>
</dbReference>
<feature type="domain" description="Tryptophan synthase beta chain-like PALP" evidence="9">
    <location>
        <begin position="14"/>
        <end position="304"/>
    </location>
</feature>
<dbReference type="GO" id="GO:0006567">
    <property type="term" value="P:L-threonine catabolic process"/>
    <property type="evidence" value="ECO:0007669"/>
    <property type="project" value="TreeGrafter"/>
</dbReference>
<dbReference type="EC" id="4.3.1.19" evidence="4"/>
<dbReference type="Gene3D" id="3.40.50.1100">
    <property type="match status" value="2"/>
</dbReference>
<dbReference type="GO" id="GO:0009097">
    <property type="term" value="P:isoleucine biosynthetic process"/>
    <property type="evidence" value="ECO:0007669"/>
    <property type="project" value="TreeGrafter"/>
</dbReference>
<dbReference type="CDD" id="cd01562">
    <property type="entry name" value="Thr-dehyd"/>
    <property type="match status" value="1"/>
</dbReference>
<evidence type="ECO:0000313" key="11">
    <source>
        <dbReference type="Proteomes" id="UP000290365"/>
    </source>
</evidence>
<dbReference type="GO" id="GO:0006565">
    <property type="term" value="P:L-serine catabolic process"/>
    <property type="evidence" value="ECO:0007669"/>
    <property type="project" value="TreeGrafter"/>
</dbReference>
<keyword evidence="11" id="KW-1185">Reference proteome</keyword>
<dbReference type="OrthoDB" id="9811476at2"/>
<keyword evidence="6" id="KW-0456">Lyase</keyword>
<comment type="function">
    <text evidence="7">Catalyzes the anaerobic formation of alpha-ketobutyrate and ammonia from threonine in a two-step reaction. The first step involved a dehydration of threonine and a production of enamine intermediates (aminocrotonate), which tautomerizes to its imine form (iminobutyrate). Both intermediates are unstable and short-lived. The second step is the nonenzymatic hydrolysis of the enamine/imine intermediates to form 2-ketobutyrate and free ammonia. In the low water environment of the cell, the second step is accelerated by RidA.</text>
</comment>
<evidence type="ECO:0000256" key="1">
    <source>
        <dbReference type="ARBA" id="ARBA00001274"/>
    </source>
</evidence>
<evidence type="ECO:0000256" key="4">
    <source>
        <dbReference type="ARBA" id="ARBA00012096"/>
    </source>
</evidence>
<comment type="cofactor">
    <cofactor evidence="2">
        <name>pyridoxal 5'-phosphate</name>
        <dbReference type="ChEBI" id="CHEBI:597326"/>
    </cofactor>
</comment>
<dbReference type="InterPro" id="IPR050147">
    <property type="entry name" value="Ser/Thr_Dehydratase"/>
</dbReference>
<keyword evidence="5" id="KW-0663">Pyridoxal phosphate</keyword>
<comment type="catalytic activity">
    <reaction evidence="1">
        <text>L-threonine = 2-oxobutanoate + NH4(+)</text>
        <dbReference type="Rhea" id="RHEA:22108"/>
        <dbReference type="ChEBI" id="CHEBI:16763"/>
        <dbReference type="ChEBI" id="CHEBI:28938"/>
        <dbReference type="ChEBI" id="CHEBI:57926"/>
        <dbReference type="EC" id="4.3.1.19"/>
    </reaction>
</comment>
<dbReference type="PANTHER" id="PTHR48078">
    <property type="entry name" value="THREONINE DEHYDRATASE, MITOCHONDRIAL-RELATED"/>
    <property type="match status" value="1"/>
</dbReference>
<dbReference type="KEGG" id="kbs:EPA93_17025"/>
<proteinExistence type="inferred from homology"/>
<dbReference type="Pfam" id="PF00291">
    <property type="entry name" value="PALP"/>
    <property type="match status" value="1"/>
</dbReference>
<evidence type="ECO:0000256" key="2">
    <source>
        <dbReference type="ARBA" id="ARBA00001933"/>
    </source>
</evidence>
<evidence type="ECO:0000256" key="7">
    <source>
        <dbReference type="ARBA" id="ARBA00025527"/>
    </source>
</evidence>
<evidence type="ECO:0000256" key="5">
    <source>
        <dbReference type="ARBA" id="ARBA00022898"/>
    </source>
</evidence>
<reference evidence="10 11" key="1">
    <citation type="submission" date="2019-01" db="EMBL/GenBank/DDBJ databases">
        <title>Ktedonosporobacter rubrisoli SCAWS-G2.</title>
        <authorList>
            <person name="Huang Y."/>
            <person name="Yan B."/>
        </authorList>
    </citation>
    <scope>NUCLEOTIDE SEQUENCE [LARGE SCALE GENOMIC DNA]</scope>
    <source>
        <strain evidence="10 11">SCAWS-G2</strain>
    </source>
</reference>
<organism evidence="10 11">
    <name type="scientific">Ktedonosporobacter rubrisoli</name>
    <dbReference type="NCBI Taxonomy" id="2509675"/>
    <lineage>
        <taxon>Bacteria</taxon>
        <taxon>Bacillati</taxon>
        <taxon>Chloroflexota</taxon>
        <taxon>Ktedonobacteria</taxon>
        <taxon>Ktedonobacterales</taxon>
        <taxon>Ktedonosporobacteraceae</taxon>
        <taxon>Ktedonosporobacter</taxon>
    </lineage>
</organism>
<dbReference type="GO" id="GO:0004794">
    <property type="term" value="F:threonine deaminase activity"/>
    <property type="evidence" value="ECO:0007669"/>
    <property type="project" value="UniProtKB-EC"/>
</dbReference>
<dbReference type="EMBL" id="CP035758">
    <property type="protein sequence ID" value="QBD77602.1"/>
    <property type="molecule type" value="Genomic_DNA"/>
</dbReference>
<dbReference type="FunFam" id="3.40.50.1100:FF:000005">
    <property type="entry name" value="Threonine dehydratase catabolic"/>
    <property type="match status" value="1"/>
</dbReference>
<dbReference type="Proteomes" id="UP000290365">
    <property type="component" value="Chromosome"/>
</dbReference>
<dbReference type="AlphaFoldDB" id="A0A4P6JR04"/>